<dbReference type="Proteomes" id="UP000186817">
    <property type="component" value="Unassembled WGS sequence"/>
</dbReference>
<dbReference type="AlphaFoldDB" id="A0A1Q9DZK5"/>
<dbReference type="PANTHER" id="PTHR31350:SF21">
    <property type="entry name" value="F-BOX ONLY PROTEIN 21"/>
    <property type="match status" value="1"/>
</dbReference>
<gene>
    <name evidence="2" type="primary">Fbxo21</name>
    <name evidence="2" type="ORF">AK812_SmicGene16710</name>
</gene>
<evidence type="ECO:0000313" key="3">
    <source>
        <dbReference type="Proteomes" id="UP000186817"/>
    </source>
</evidence>
<dbReference type="EMBL" id="LSRX01000322">
    <property type="protein sequence ID" value="OLQ00614.1"/>
    <property type="molecule type" value="Genomic_DNA"/>
</dbReference>
<dbReference type="OrthoDB" id="407874at2759"/>
<feature type="domain" description="Protein SirB1 N-terminal" evidence="1">
    <location>
        <begin position="198"/>
        <end position="351"/>
    </location>
</feature>
<keyword evidence="3" id="KW-1185">Reference proteome</keyword>
<sequence>MDVLEPVLPAILSYVDFRTVLCTAAASRFSRLPSRCNQVWIQCCRERWRFGALFQVDSHANPGARDEASMQLWQRSVAEYRDGVHHSDAFGFFLERSRKDAEVRRWLEAEDADKLDEILRLGANVLDVLLKLERCTDARLKGAAQNARIQITDAWAVERWTHLIKIEPTKAATLEEGALILSQWGYPTADVSGMRLALEKLAQRAQELGARRSSTGLPSEDEAKAIIAALNTALFAEYGLQGNAENYYDPENSMLHAVLARKKGIPISLSVVWAAVARRCGLECHPLADMPRHVLIRVPLRASDSAESAGPAVMRDLYIDAFDGGKMLVWRELVRFLGAMLGARIPEEMLVSTAEITPPAQLYFRMMRNLENIYEQSGDRVRFRGIQIQMHALVQLMQGSELPRRGGYRTGP</sequence>
<evidence type="ECO:0000259" key="1">
    <source>
        <dbReference type="Pfam" id="PF13369"/>
    </source>
</evidence>
<dbReference type="PANTHER" id="PTHR31350">
    <property type="entry name" value="SI:DKEY-261L7.2"/>
    <property type="match status" value="1"/>
</dbReference>
<proteinExistence type="predicted"/>
<comment type="caution">
    <text evidence="2">The sequence shown here is derived from an EMBL/GenBank/DDBJ whole genome shotgun (WGS) entry which is preliminary data.</text>
</comment>
<dbReference type="Pfam" id="PF13369">
    <property type="entry name" value="Transglut_core2"/>
    <property type="match status" value="1"/>
</dbReference>
<protein>
    <submittedName>
        <fullName evidence="2">F-box only protein 21</fullName>
    </submittedName>
</protein>
<dbReference type="InterPro" id="IPR032698">
    <property type="entry name" value="SirB1_N"/>
</dbReference>
<dbReference type="OMA" id="VAQENIM"/>
<reference evidence="2 3" key="1">
    <citation type="submission" date="2016-02" db="EMBL/GenBank/DDBJ databases">
        <title>Genome analysis of coral dinoflagellate symbionts highlights evolutionary adaptations to a symbiotic lifestyle.</title>
        <authorList>
            <person name="Aranda M."/>
            <person name="Li Y."/>
            <person name="Liew Y.J."/>
            <person name="Baumgarten S."/>
            <person name="Simakov O."/>
            <person name="Wilson M."/>
            <person name="Piel J."/>
            <person name="Ashoor H."/>
            <person name="Bougouffa S."/>
            <person name="Bajic V.B."/>
            <person name="Ryu T."/>
            <person name="Ravasi T."/>
            <person name="Bayer T."/>
            <person name="Micklem G."/>
            <person name="Kim H."/>
            <person name="Bhak J."/>
            <person name="Lajeunesse T.C."/>
            <person name="Voolstra C.R."/>
        </authorList>
    </citation>
    <scope>NUCLEOTIDE SEQUENCE [LARGE SCALE GENOMIC DNA]</scope>
    <source>
        <strain evidence="2 3">CCMP2467</strain>
    </source>
</reference>
<evidence type="ECO:0000313" key="2">
    <source>
        <dbReference type="EMBL" id="OLQ00614.1"/>
    </source>
</evidence>
<accession>A0A1Q9DZK5</accession>
<name>A0A1Q9DZK5_SYMMI</name>
<organism evidence="2 3">
    <name type="scientific">Symbiodinium microadriaticum</name>
    <name type="common">Dinoflagellate</name>
    <name type="synonym">Zooxanthella microadriatica</name>
    <dbReference type="NCBI Taxonomy" id="2951"/>
    <lineage>
        <taxon>Eukaryota</taxon>
        <taxon>Sar</taxon>
        <taxon>Alveolata</taxon>
        <taxon>Dinophyceae</taxon>
        <taxon>Suessiales</taxon>
        <taxon>Symbiodiniaceae</taxon>
        <taxon>Symbiodinium</taxon>
    </lineage>
</organism>